<gene>
    <name evidence="1" type="ORF">GCM10023191_060310</name>
</gene>
<evidence type="ECO:0000313" key="1">
    <source>
        <dbReference type="EMBL" id="GAA4505071.1"/>
    </source>
</evidence>
<comment type="caution">
    <text evidence="1">The sequence shown here is derived from an EMBL/GenBank/DDBJ whole genome shotgun (WGS) entry which is preliminary data.</text>
</comment>
<evidence type="ECO:0008006" key="3">
    <source>
        <dbReference type="Google" id="ProtNLM"/>
    </source>
</evidence>
<organism evidence="1 2">
    <name type="scientific">Actinoallomurus oryzae</name>
    <dbReference type="NCBI Taxonomy" id="502180"/>
    <lineage>
        <taxon>Bacteria</taxon>
        <taxon>Bacillati</taxon>
        <taxon>Actinomycetota</taxon>
        <taxon>Actinomycetes</taxon>
        <taxon>Streptosporangiales</taxon>
        <taxon>Thermomonosporaceae</taxon>
        <taxon>Actinoallomurus</taxon>
    </lineage>
</organism>
<evidence type="ECO:0000313" key="2">
    <source>
        <dbReference type="Proteomes" id="UP001500503"/>
    </source>
</evidence>
<proteinExistence type="predicted"/>
<dbReference type="EMBL" id="BAABHF010000036">
    <property type="protein sequence ID" value="GAA4505071.1"/>
    <property type="molecule type" value="Genomic_DNA"/>
</dbReference>
<protein>
    <recommendedName>
        <fullName evidence="3">ESX-1 secretion-associated protein EspA/EspE-like domain-containing protein</fullName>
    </recommendedName>
</protein>
<sequence length="351" mass="36522">MGITASDVITSMPSVWGATDAASAASVYPLAAFVAVPLAAVVSDPAQMWHAGKRYGTVAEHIRTASSEISQAVDRHASADHWREKGRDAFVANRVKPYQDTLDQAAKMYDNVHDTLLGCAVGYTMAGLASAVIGAAVLNYVASLLAAAAVPGANVATTFVANERMLNASQVVRDLISGLAKVNDVAGSIIGRITAEIKALPALTGAGAGLSGYYIGARAEPAFEKTQTTLHWPRRLKPGEALPTGYRAASAADQDAIKKIDPASITALGRDLDRGAAKTLADAYDQAQGNDVGYPGFGLVGLHLAHAHSVMREHAAQQLAACRDTPGAWLPGLRTNAGNWVFAEQANVAAI</sequence>
<name>A0ABP8QMW5_9ACTN</name>
<dbReference type="RefSeq" id="WP_345469546.1">
    <property type="nucleotide sequence ID" value="NZ_BAABHF010000036.1"/>
</dbReference>
<dbReference type="Proteomes" id="UP001500503">
    <property type="component" value="Unassembled WGS sequence"/>
</dbReference>
<reference evidence="2" key="1">
    <citation type="journal article" date="2019" name="Int. J. Syst. Evol. Microbiol.">
        <title>The Global Catalogue of Microorganisms (GCM) 10K type strain sequencing project: providing services to taxonomists for standard genome sequencing and annotation.</title>
        <authorList>
            <consortium name="The Broad Institute Genomics Platform"/>
            <consortium name="The Broad Institute Genome Sequencing Center for Infectious Disease"/>
            <person name="Wu L."/>
            <person name="Ma J."/>
        </authorList>
    </citation>
    <scope>NUCLEOTIDE SEQUENCE [LARGE SCALE GENOMIC DNA]</scope>
    <source>
        <strain evidence="2">JCM 17933</strain>
    </source>
</reference>
<accession>A0ABP8QMW5</accession>
<keyword evidence="2" id="KW-1185">Reference proteome</keyword>